<dbReference type="EMBL" id="JAAAMV010000025">
    <property type="protein sequence ID" value="NBD27089.1"/>
    <property type="molecule type" value="Genomic_DNA"/>
</dbReference>
<evidence type="ECO:0000313" key="2">
    <source>
        <dbReference type="EMBL" id="NBD27089.1"/>
    </source>
</evidence>
<dbReference type="InterPro" id="IPR001173">
    <property type="entry name" value="Glyco_trans_2-like"/>
</dbReference>
<sequence length="399" mass="45812">MAKVGVVMPAYYQQEALIRLAVQSVLNQTWRDFNFVIVVDGAPDLVPLFDELTQGDPRVSIVAYPENQGVAFALNYGFEIVMDQGCEYLTWVSTDNVYYPNFLDALVREMDRSHPNVGIVYSAFRHVLENGLAAHPAEVIREVREFQHRPKEALLEGCIIGPSFLQRTKYCRMLDGYRFKYIQDYDYWIRLTDYCDIQYIAVELMDYRINSPFSLSTHISEDPAKHRVCWNEVHQSHYETRQRRGIKADISALFLIRPGEVQQAQQALAKIVDQYETNFELIIVGLTTQREVEAVLEPYTDPRIRVLYYSYHRDVNALRKALAKTKSDWCVVYDSAHVTADLGYLRSVRRSGVLDKSKASAITMPGRSVVASNEIVSLYQTLAVRPALMKFVENAIHDS</sequence>
<organism evidence="2 3">
    <name type="scientific">Paenibacillus glycinis</name>
    <dbReference type="NCBI Taxonomy" id="2697035"/>
    <lineage>
        <taxon>Bacteria</taxon>
        <taxon>Bacillati</taxon>
        <taxon>Bacillota</taxon>
        <taxon>Bacilli</taxon>
        <taxon>Bacillales</taxon>
        <taxon>Paenibacillaceae</taxon>
        <taxon>Paenibacillus</taxon>
    </lineage>
</organism>
<dbReference type="InterPro" id="IPR050834">
    <property type="entry name" value="Glycosyltransf_2"/>
</dbReference>
<dbReference type="Gene3D" id="3.90.550.10">
    <property type="entry name" value="Spore Coat Polysaccharide Biosynthesis Protein SpsA, Chain A"/>
    <property type="match status" value="1"/>
</dbReference>
<reference evidence="2 3" key="1">
    <citation type="submission" date="2020-01" db="EMBL/GenBank/DDBJ databases">
        <title>Paenibacillus soybeanensis sp. nov. isolated from the nodules of soybean (Glycine max(L.) Merr).</title>
        <authorList>
            <person name="Wang H."/>
        </authorList>
    </citation>
    <scope>NUCLEOTIDE SEQUENCE [LARGE SCALE GENOMIC DNA]</scope>
    <source>
        <strain evidence="2 3">T1</strain>
    </source>
</reference>
<comment type="caution">
    <text evidence="2">The sequence shown here is derived from an EMBL/GenBank/DDBJ whole genome shotgun (WGS) entry which is preliminary data.</text>
</comment>
<dbReference type="PANTHER" id="PTHR43685">
    <property type="entry name" value="GLYCOSYLTRANSFERASE"/>
    <property type="match status" value="1"/>
</dbReference>
<dbReference type="Pfam" id="PF00535">
    <property type="entry name" value="Glycos_transf_2"/>
    <property type="match status" value="1"/>
</dbReference>
<evidence type="ECO:0000259" key="1">
    <source>
        <dbReference type="Pfam" id="PF00535"/>
    </source>
</evidence>
<dbReference type="RefSeq" id="WP_161746111.1">
    <property type="nucleotide sequence ID" value="NZ_JAAAMV010000025.1"/>
</dbReference>
<proteinExistence type="predicted"/>
<dbReference type="InterPro" id="IPR029044">
    <property type="entry name" value="Nucleotide-diphossugar_trans"/>
</dbReference>
<gene>
    <name evidence="2" type="ORF">GT019_24725</name>
</gene>
<keyword evidence="3" id="KW-1185">Reference proteome</keyword>
<dbReference type="Proteomes" id="UP000665561">
    <property type="component" value="Unassembled WGS sequence"/>
</dbReference>
<dbReference type="CDD" id="cd00761">
    <property type="entry name" value="Glyco_tranf_GTA_type"/>
    <property type="match status" value="1"/>
</dbReference>
<accession>A0ABW9XXT8</accession>
<name>A0ABW9XXT8_9BACL</name>
<evidence type="ECO:0000313" key="3">
    <source>
        <dbReference type="Proteomes" id="UP000665561"/>
    </source>
</evidence>
<dbReference type="PANTHER" id="PTHR43685:SF2">
    <property type="entry name" value="GLYCOSYLTRANSFERASE 2-LIKE DOMAIN-CONTAINING PROTEIN"/>
    <property type="match status" value="1"/>
</dbReference>
<protein>
    <submittedName>
        <fullName evidence="2">Glycosyltransferase</fullName>
    </submittedName>
</protein>
<dbReference type="SUPFAM" id="SSF53448">
    <property type="entry name" value="Nucleotide-diphospho-sugar transferases"/>
    <property type="match status" value="1"/>
</dbReference>
<feature type="domain" description="Glycosyltransferase 2-like" evidence="1">
    <location>
        <begin position="6"/>
        <end position="170"/>
    </location>
</feature>